<keyword evidence="1" id="KW-0808">Transferase</keyword>
<dbReference type="Pfam" id="PF04672">
    <property type="entry name" value="Methyltransf_19"/>
    <property type="match status" value="1"/>
</dbReference>
<dbReference type="InterPro" id="IPR006764">
    <property type="entry name" value="SAM_dep_MeTrfase_SAV2177_type"/>
</dbReference>
<gene>
    <name evidence="1" type="ORF">GCM10009716_18960</name>
</gene>
<dbReference type="SUPFAM" id="SSF53335">
    <property type="entry name" value="S-adenosyl-L-methionine-dependent methyltransferases"/>
    <property type="match status" value="1"/>
</dbReference>
<dbReference type="Gene3D" id="3.40.50.150">
    <property type="entry name" value="Vaccinia Virus protein VP39"/>
    <property type="match status" value="1"/>
</dbReference>
<dbReference type="GO" id="GO:0008168">
    <property type="term" value="F:methyltransferase activity"/>
    <property type="evidence" value="ECO:0007669"/>
    <property type="project" value="UniProtKB-KW"/>
</dbReference>
<proteinExistence type="predicted"/>
<dbReference type="RefSeq" id="WP_344260347.1">
    <property type="nucleotide sequence ID" value="NZ_BAAAMJ010000015.1"/>
</dbReference>
<organism evidence="1 2">
    <name type="scientific">Streptomyces sodiiphilus</name>
    <dbReference type="NCBI Taxonomy" id="226217"/>
    <lineage>
        <taxon>Bacteria</taxon>
        <taxon>Bacillati</taxon>
        <taxon>Actinomycetota</taxon>
        <taxon>Actinomycetes</taxon>
        <taxon>Kitasatosporales</taxon>
        <taxon>Streptomycetaceae</taxon>
        <taxon>Streptomyces</taxon>
    </lineage>
</organism>
<name>A0ABP5ABC5_9ACTN</name>
<accession>A0ABP5ABC5</accession>
<dbReference type="EMBL" id="BAAAMJ010000015">
    <property type="protein sequence ID" value="GAA1909218.1"/>
    <property type="molecule type" value="Genomic_DNA"/>
</dbReference>
<protein>
    <submittedName>
        <fullName evidence="1">SAM-dependent methyltransferase</fullName>
    </submittedName>
</protein>
<dbReference type="Proteomes" id="UP001501303">
    <property type="component" value="Unassembled WGS sequence"/>
</dbReference>
<dbReference type="InterPro" id="IPR029063">
    <property type="entry name" value="SAM-dependent_MTases_sf"/>
</dbReference>
<dbReference type="PIRSF" id="PIRSF017393">
    <property type="entry name" value="MTase_SAV2177"/>
    <property type="match status" value="1"/>
</dbReference>
<evidence type="ECO:0000313" key="1">
    <source>
        <dbReference type="EMBL" id="GAA1909218.1"/>
    </source>
</evidence>
<keyword evidence="1" id="KW-0489">Methyltransferase</keyword>
<evidence type="ECO:0000313" key="2">
    <source>
        <dbReference type="Proteomes" id="UP001501303"/>
    </source>
</evidence>
<reference evidence="2" key="1">
    <citation type="journal article" date="2019" name="Int. J. Syst. Evol. Microbiol.">
        <title>The Global Catalogue of Microorganisms (GCM) 10K type strain sequencing project: providing services to taxonomists for standard genome sequencing and annotation.</title>
        <authorList>
            <consortium name="The Broad Institute Genomics Platform"/>
            <consortium name="The Broad Institute Genome Sequencing Center for Infectious Disease"/>
            <person name="Wu L."/>
            <person name="Ma J."/>
        </authorList>
    </citation>
    <scope>NUCLEOTIDE SEQUENCE [LARGE SCALE GENOMIC DNA]</scope>
    <source>
        <strain evidence="2">JCM 13581</strain>
    </source>
</reference>
<dbReference type="GO" id="GO:0032259">
    <property type="term" value="P:methylation"/>
    <property type="evidence" value="ECO:0007669"/>
    <property type="project" value="UniProtKB-KW"/>
</dbReference>
<sequence>MSDGTYPGIDLTQPSIARAYDYMLGGKNNYAVDRAVVDHILANLPGSQSLAVENRKALVRAVREMTVGRGMRQFLDIGSGLPTADNVHQVAQSHVPGTRVAYVDNDPVVLAHGRALLEENDRTAVIRADLRNPQEIREHPQVTDLIDFQQPVGIVLCAILHHLNDEEDPAAVVRYWIDAVPSGSCFFLTHFRTRHTPETEEIERIAQENFGRGRWRDDDEIRALFDGLEILEPGILPAAEWRSGPRASDELTVWEQMIVAGLAVKP</sequence>
<comment type="caution">
    <text evidence="1">The sequence shown here is derived from an EMBL/GenBank/DDBJ whole genome shotgun (WGS) entry which is preliminary data.</text>
</comment>
<keyword evidence="2" id="KW-1185">Reference proteome</keyword>